<evidence type="ECO:0000313" key="6">
    <source>
        <dbReference type="EMBL" id="RDY29691.1"/>
    </source>
</evidence>
<dbReference type="OrthoDB" id="3181223at2"/>
<evidence type="ECO:0000256" key="2">
    <source>
        <dbReference type="ARBA" id="ARBA00022692"/>
    </source>
</evidence>
<comment type="caution">
    <text evidence="6">The sequence shown here is derived from an EMBL/GenBank/DDBJ whole genome shotgun (WGS) entry which is preliminary data.</text>
</comment>
<evidence type="ECO:0000256" key="3">
    <source>
        <dbReference type="ARBA" id="ARBA00022989"/>
    </source>
</evidence>
<feature type="transmembrane region" description="Helical" evidence="5">
    <location>
        <begin position="49"/>
        <end position="70"/>
    </location>
</feature>
<keyword evidence="7" id="KW-1185">Reference proteome</keyword>
<dbReference type="PANTHER" id="PTHR11785">
    <property type="entry name" value="AMINO ACID TRANSPORTER"/>
    <property type="match status" value="1"/>
</dbReference>
<dbReference type="Pfam" id="PF13520">
    <property type="entry name" value="AA_permease_2"/>
    <property type="match status" value="1"/>
</dbReference>
<proteinExistence type="predicted"/>
<dbReference type="RefSeq" id="WP_116041148.1">
    <property type="nucleotide sequence ID" value="NZ_NOJY02000001.1"/>
</dbReference>
<evidence type="ECO:0000256" key="4">
    <source>
        <dbReference type="ARBA" id="ARBA00023136"/>
    </source>
</evidence>
<name>A0A371JA92_9FIRM</name>
<dbReference type="GO" id="GO:0016020">
    <property type="term" value="C:membrane"/>
    <property type="evidence" value="ECO:0007669"/>
    <property type="project" value="UniProtKB-SubCell"/>
</dbReference>
<accession>A0A371JA92</accession>
<dbReference type="GO" id="GO:0015179">
    <property type="term" value="F:L-amino acid transmembrane transporter activity"/>
    <property type="evidence" value="ECO:0007669"/>
    <property type="project" value="TreeGrafter"/>
</dbReference>
<feature type="transmembrane region" description="Helical" evidence="5">
    <location>
        <begin position="91"/>
        <end position="113"/>
    </location>
</feature>
<dbReference type="PANTHER" id="PTHR11785:SF512">
    <property type="entry name" value="SOBREMESA, ISOFORM B"/>
    <property type="match status" value="1"/>
</dbReference>
<feature type="transmembrane region" description="Helical" evidence="5">
    <location>
        <begin position="197"/>
        <end position="220"/>
    </location>
</feature>
<dbReference type="Gene3D" id="1.20.1740.10">
    <property type="entry name" value="Amino acid/polyamine transporter I"/>
    <property type="match status" value="1"/>
</dbReference>
<sequence length="438" mass="45741">MDKELKKTLGFSAALSTVVGLVIGSGVFFKPQAIYTATNGAPGLGIMAWIIGGVITITAGLTAAEISAAIPKTGGMMVYIDEIYGPKLGFLTGWMQTVLFFPGTSAALAVIFAKQVVELFGSDSSNMAFVLPVAIGVILLLAILNNIGSSFGGSIQTIATIGKMLPLILIIIFGFIRGNSTSLFSPMVGPGTTTGSALGQVLIATLFAYDGWINVGAIAGEMKNPGTDLPKAIVGGLSIVMAVYLAINVAYLWVAPASDLAMATSPATLVATKLFGSIGGKIITVGILISVFGTLNGYLLTGPRIPYTLARQGLIPGSNALSKVNKGGSPSNALWLIAILACLYALSGQFNLLTDLTIFAVWVFYVLTFIGVIKLRKDKPDLYRPYKVPLYPIIPAIAIIGGLFVIINQLLTATMIALGGIIITLIGLPVYLVMKKDK</sequence>
<dbReference type="InterPro" id="IPR002293">
    <property type="entry name" value="AA/rel_permease1"/>
</dbReference>
<feature type="transmembrane region" description="Helical" evidence="5">
    <location>
        <begin position="9"/>
        <end position="29"/>
    </location>
</feature>
<feature type="transmembrane region" description="Helical" evidence="5">
    <location>
        <begin position="274"/>
        <end position="301"/>
    </location>
</feature>
<feature type="transmembrane region" description="Helical" evidence="5">
    <location>
        <begin position="232"/>
        <end position="254"/>
    </location>
</feature>
<dbReference type="PIRSF" id="PIRSF006060">
    <property type="entry name" value="AA_transporter"/>
    <property type="match status" value="1"/>
</dbReference>
<feature type="transmembrane region" description="Helical" evidence="5">
    <location>
        <begin position="125"/>
        <end position="145"/>
    </location>
</feature>
<comment type="subcellular location">
    <subcellularLocation>
        <location evidence="1">Membrane</location>
        <topology evidence="1">Multi-pass membrane protein</topology>
    </subcellularLocation>
</comment>
<evidence type="ECO:0000256" key="1">
    <source>
        <dbReference type="ARBA" id="ARBA00004141"/>
    </source>
</evidence>
<dbReference type="InterPro" id="IPR050598">
    <property type="entry name" value="AminoAcid_Transporter"/>
</dbReference>
<dbReference type="AlphaFoldDB" id="A0A371JA92"/>
<feature type="transmembrane region" description="Helical" evidence="5">
    <location>
        <begin position="356"/>
        <end position="376"/>
    </location>
</feature>
<gene>
    <name evidence="6" type="ORF">CHL78_000545</name>
</gene>
<protein>
    <submittedName>
        <fullName evidence="6">Amino acid permease</fullName>
    </submittedName>
</protein>
<reference evidence="6 7" key="1">
    <citation type="journal article" date="2017" name="Genome Announc.">
        <title>Draft Genome Sequence of Romboutsia weinsteinii sp. nov. Strain CCRI-19649(T) Isolated from Surface Water.</title>
        <authorList>
            <person name="Maheux A.F."/>
            <person name="Boudreau D.K."/>
            <person name="Berube E."/>
            <person name="Boissinot M."/>
            <person name="Cantin P."/>
            <person name="Raymond F."/>
            <person name="Corbeil J."/>
            <person name="Omar R.F."/>
            <person name="Bergeron M.G."/>
        </authorList>
    </citation>
    <scope>NUCLEOTIDE SEQUENCE [LARGE SCALE GENOMIC DNA]</scope>
    <source>
        <strain evidence="6 7">CCRI-19649</strain>
    </source>
</reference>
<organism evidence="6 7">
    <name type="scientific">Romboutsia weinsteinii</name>
    <dbReference type="NCBI Taxonomy" id="2020949"/>
    <lineage>
        <taxon>Bacteria</taxon>
        <taxon>Bacillati</taxon>
        <taxon>Bacillota</taxon>
        <taxon>Clostridia</taxon>
        <taxon>Peptostreptococcales</taxon>
        <taxon>Peptostreptococcaceae</taxon>
        <taxon>Romboutsia</taxon>
    </lineage>
</organism>
<feature type="transmembrane region" description="Helical" evidence="5">
    <location>
        <begin position="333"/>
        <end position="350"/>
    </location>
</feature>
<evidence type="ECO:0000256" key="5">
    <source>
        <dbReference type="SAM" id="Phobius"/>
    </source>
</evidence>
<evidence type="ECO:0000313" key="7">
    <source>
        <dbReference type="Proteomes" id="UP000215694"/>
    </source>
</evidence>
<feature type="transmembrane region" description="Helical" evidence="5">
    <location>
        <begin position="388"/>
        <end position="407"/>
    </location>
</feature>
<feature type="transmembrane region" description="Helical" evidence="5">
    <location>
        <begin position="157"/>
        <end position="177"/>
    </location>
</feature>
<keyword evidence="4 5" id="KW-0472">Membrane</keyword>
<keyword evidence="2 5" id="KW-0812">Transmembrane</keyword>
<dbReference type="EMBL" id="NOJY02000001">
    <property type="protein sequence ID" value="RDY29691.1"/>
    <property type="molecule type" value="Genomic_DNA"/>
</dbReference>
<keyword evidence="3 5" id="KW-1133">Transmembrane helix</keyword>
<dbReference type="Proteomes" id="UP000215694">
    <property type="component" value="Unassembled WGS sequence"/>
</dbReference>
<feature type="transmembrane region" description="Helical" evidence="5">
    <location>
        <begin position="413"/>
        <end position="434"/>
    </location>
</feature>